<feature type="region of interest" description="Disordered" evidence="1">
    <location>
        <begin position="22"/>
        <end position="61"/>
    </location>
</feature>
<accession>A0A1W9KP62</accession>
<evidence type="ECO:0000256" key="1">
    <source>
        <dbReference type="SAM" id="MobiDB-lite"/>
    </source>
</evidence>
<comment type="caution">
    <text evidence="2">The sequence shown here is derived from an EMBL/GenBank/DDBJ whole genome shotgun (WGS) entry which is preliminary data.</text>
</comment>
<name>A0A1W9KP62_9BURK</name>
<evidence type="ECO:0000313" key="3">
    <source>
        <dbReference type="Proteomes" id="UP000192505"/>
    </source>
</evidence>
<organism evidence="2 3">
    <name type="scientific">Rhodoferax ferrireducens</name>
    <dbReference type="NCBI Taxonomy" id="192843"/>
    <lineage>
        <taxon>Bacteria</taxon>
        <taxon>Pseudomonadati</taxon>
        <taxon>Pseudomonadota</taxon>
        <taxon>Betaproteobacteria</taxon>
        <taxon>Burkholderiales</taxon>
        <taxon>Comamonadaceae</taxon>
        <taxon>Rhodoferax</taxon>
    </lineage>
</organism>
<sequence>MMGKKDTYDDLPLRVDLRAKKKGEPAVSLRRGSAKPKRLSNLKPSRIGPIRGVSAPATRTPERLGSRRVVVKARVIKMTAYGVGAAKLHLRYLDREGTGQGAEREGFFDREGEGIQRQEVDAIREGEPHQFRLIVSPEDAERLDLKEYTRKLMGQVESDLGRKLDWKAINHYNTDNPHTHIVIHGLDQKGEEVFIDREYISNGIRHRAAELATQELGHRMEHEIRDSIQKEIKAKSFTRADRELIQQSQDNRITFDIAGDTPAARLQRSRLLGRLQELERFGYAEKVAGQQWRLADNLPDKLKQLGQYDEAMTWLKRAEQQLGHPASGYRLHDLATVTPLEGVVLDRGLSDEMSERGYLILGSRDGILHQVPISNLAQEETRVGQVIRVQVLEEKSVKAADWNIAGYAAAHDGIYHAESHATWAIEAGKITPTQQESYLHAHQLRLNTLSNLGVVKSIEGNRWQIPEDLPDQVQTLAQKDSRTTRAVFVAQHQLPIDTQVTYRGRTWLDEHYHALVEDGRPQGVAIKLRNAAALRAQWLTGQGLEAGTQASRSALDDMERQTLAAQVRQKTGVPFRPLAAGESMQGKVLGVVDVPSNRRYAVVANSKEFSMVPWKQEPLPPKGMNMAIGINPQGRAWSKQIQKGIAR</sequence>
<protein>
    <recommendedName>
        <fullName evidence="4">Conjugal transfer protein TraI</fullName>
    </recommendedName>
</protein>
<dbReference type="InterPro" id="IPR021795">
    <property type="entry name" value="DUF3363"/>
</dbReference>
<dbReference type="AlphaFoldDB" id="A0A1W9KP62"/>
<gene>
    <name evidence="2" type="ORF">BWK72_19995</name>
</gene>
<dbReference type="Pfam" id="PF11843">
    <property type="entry name" value="DUF3363"/>
    <property type="match status" value="1"/>
</dbReference>
<proteinExistence type="predicted"/>
<dbReference type="Proteomes" id="UP000192505">
    <property type="component" value="Unassembled WGS sequence"/>
</dbReference>
<dbReference type="EMBL" id="MTEI01000030">
    <property type="protein sequence ID" value="OQW85909.1"/>
    <property type="molecule type" value="Genomic_DNA"/>
</dbReference>
<evidence type="ECO:0008006" key="4">
    <source>
        <dbReference type="Google" id="ProtNLM"/>
    </source>
</evidence>
<evidence type="ECO:0000313" key="2">
    <source>
        <dbReference type="EMBL" id="OQW85909.1"/>
    </source>
</evidence>
<reference evidence="2 3" key="1">
    <citation type="submission" date="2017-01" db="EMBL/GenBank/DDBJ databases">
        <title>Novel large sulfur bacteria in the metagenomes of groundwater-fed chemosynthetic microbial mats in the Lake Huron basin.</title>
        <authorList>
            <person name="Sharrar A.M."/>
            <person name="Flood B.E."/>
            <person name="Bailey J.V."/>
            <person name="Jones D.S."/>
            <person name="Biddanda B."/>
            <person name="Ruberg S.A."/>
            <person name="Marcus D.N."/>
            <person name="Dick G.J."/>
        </authorList>
    </citation>
    <scope>NUCLEOTIDE SEQUENCE [LARGE SCALE GENOMIC DNA]</scope>
    <source>
        <strain evidence="2">A7</strain>
    </source>
</reference>